<proteinExistence type="predicted"/>
<dbReference type="PANTHER" id="PTHR43798">
    <property type="entry name" value="MONOACYLGLYCEROL LIPASE"/>
    <property type="match status" value="1"/>
</dbReference>
<dbReference type="SUPFAM" id="SSF53474">
    <property type="entry name" value="alpha/beta-Hydrolases"/>
    <property type="match status" value="1"/>
</dbReference>
<dbReference type="InterPro" id="IPR029058">
    <property type="entry name" value="AB_hydrolase_fold"/>
</dbReference>
<dbReference type="PANTHER" id="PTHR43798:SF33">
    <property type="entry name" value="HYDROLASE, PUTATIVE (AFU_ORTHOLOGUE AFUA_2G14860)-RELATED"/>
    <property type="match status" value="1"/>
</dbReference>
<reference evidence="2 3" key="1">
    <citation type="journal article" date="2015" name="Nature">
        <title>rRNA introns, odd ribosomes, and small enigmatic genomes across a large radiation of phyla.</title>
        <authorList>
            <person name="Brown C.T."/>
            <person name="Hug L.A."/>
            <person name="Thomas B.C."/>
            <person name="Sharon I."/>
            <person name="Castelle C.J."/>
            <person name="Singh A."/>
            <person name="Wilkins M.J."/>
            <person name="Williams K.H."/>
            <person name="Banfield J.F."/>
        </authorList>
    </citation>
    <scope>NUCLEOTIDE SEQUENCE [LARGE SCALE GENOMIC DNA]</scope>
</reference>
<dbReference type="AlphaFoldDB" id="A0A0G0L8V3"/>
<name>A0A0G0L8V3_9BACT</name>
<dbReference type="InterPro" id="IPR050266">
    <property type="entry name" value="AB_hydrolase_sf"/>
</dbReference>
<gene>
    <name evidence="2" type="ORF">UT11_C0053G0009</name>
</gene>
<dbReference type="Pfam" id="PF00561">
    <property type="entry name" value="Abhydrolase_1"/>
    <property type="match status" value="1"/>
</dbReference>
<dbReference type="InterPro" id="IPR000073">
    <property type="entry name" value="AB_hydrolase_1"/>
</dbReference>
<evidence type="ECO:0000259" key="1">
    <source>
        <dbReference type="Pfam" id="PF00561"/>
    </source>
</evidence>
<dbReference type="GO" id="GO:0016020">
    <property type="term" value="C:membrane"/>
    <property type="evidence" value="ECO:0007669"/>
    <property type="project" value="TreeGrafter"/>
</dbReference>
<dbReference type="GO" id="GO:0016787">
    <property type="term" value="F:hydrolase activity"/>
    <property type="evidence" value="ECO:0007669"/>
    <property type="project" value="UniProtKB-KW"/>
</dbReference>
<organism evidence="2 3">
    <name type="scientific">Berkelbacteria bacterium GW2011_GWA2_38_9</name>
    <dbReference type="NCBI Taxonomy" id="1618334"/>
    <lineage>
        <taxon>Bacteria</taxon>
        <taxon>Candidatus Berkelbacteria</taxon>
    </lineage>
</organism>
<feature type="non-terminal residue" evidence="2">
    <location>
        <position position="222"/>
    </location>
</feature>
<comment type="caution">
    <text evidence="2">The sequence shown here is derived from an EMBL/GenBank/DDBJ whole genome shotgun (WGS) entry which is preliminary data.</text>
</comment>
<protein>
    <submittedName>
        <fullName evidence="2">Hydrolase, alpha/beta domain protein</fullName>
    </submittedName>
</protein>
<feature type="domain" description="AB hydrolase-1" evidence="1">
    <location>
        <begin position="22"/>
        <end position="134"/>
    </location>
</feature>
<dbReference type="Gene3D" id="3.40.50.1820">
    <property type="entry name" value="alpha/beta hydrolase"/>
    <property type="match status" value="1"/>
</dbReference>
<accession>A0A0G0L8V3</accession>
<dbReference type="PRINTS" id="PR00111">
    <property type="entry name" value="ABHYDROLASE"/>
</dbReference>
<dbReference type="EMBL" id="LBVO01000053">
    <property type="protein sequence ID" value="KKQ87432.1"/>
    <property type="molecule type" value="Genomic_DNA"/>
</dbReference>
<dbReference type="Proteomes" id="UP000033934">
    <property type="component" value="Unassembled WGS sequence"/>
</dbReference>
<keyword evidence="2" id="KW-0378">Hydrolase</keyword>
<evidence type="ECO:0000313" key="3">
    <source>
        <dbReference type="Proteomes" id="UP000033934"/>
    </source>
</evidence>
<evidence type="ECO:0000313" key="2">
    <source>
        <dbReference type="EMBL" id="KKQ87432.1"/>
    </source>
</evidence>
<sequence length="222" mass="25191">MQIIIDDLLTNYQIFGKKGANILILPGWKRNSIEWQSCAQELSDKNRVILLDLPGFGITQKPKDSWDIFKYSDFVKDFLTKVQIKNPIILGHSFGGRIGIIMASQSFPIDQLVLVDAAGIEKKNMWLKFKVVMAKILKPIIPKSIISNLLKGDYAESGEMKEIFKKVISQDLVNLLPKIKVPTTIIWGEQDKILPLSHAKILHDKIQNSRLRIVWGAAHDPH</sequence>